<dbReference type="EMBL" id="PDCK01000044">
    <property type="protein sequence ID" value="PRQ23323.1"/>
    <property type="molecule type" value="Genomic_DNA"/>
</dbReference>
<keyword evidence="3" id="KW-1185">Reference proteome</keyword>
<evidence type="ECO:0000256" key="1">
    <source>
        <dbReference type="SAM" id="SignalP"/>
    </source>
</evidence>
<evidence type="ECO:0008006" key="4">
    <source>
        <dbReference type="Google" id="ProtNLM"/>
    </source>
</evidence>
<keyword evidence="1" id="KW-0732">Signal</keyword>
<reference evidence="2 3" key="1">
    <citation type="journal article" date="2018" name="Nat. Genet.">
        <title>The Rosa genome provides new insights in the design of modern roses.</title>
        <authorList>
            <person name="Bendahmane M."/>
        </authorList>
    </citation>
    <scope>NUCLEOTIDE SEQUENCE [LARGE SCALE GENOMIC DNA]</scope>
    <source>
        <strain evidence="3">cv. Old Blush</strain>
    </source>
</reference>
<evidence type="ECO:0000313" key="2">
    <source>
        <dbReference type="EMBL" id="PRQ23323.1"/>
    </source>
</evidence>
<accession>A0A2P6PN08</accession>
<feature type="chain" id="PRO_5015127499" description="Secreted protein" evidence="1">
    <location>
        <begin position="28"/>
        <end position="71"/>
    </location>
</feature>
<gene>
    <name evidence="2" type="ORF">RchiOBHm_Chr6g0260091</name>
</gene>
<evidence type="ECO:0000313" key="3">
    <source>
        <dbReference type="Proteomes" id="UP000238479"/>
    </source>
</evidence>
<organism evidence="2 3">
    <name type="scientific">Rosa chinensis</name>
    <name type="common">China rose</name>
    <dbReference type="NCBI Taxonomy" id="74649"/>
    <lineage>
        <taxon>Eukaryota</taxon>
        <taxon>Viridiplantae</taxon>
        <taxon>Streptophyta</taxon>
        <taxon>Embryophyta</taxon>
        <taxon>Tracheophyta</taxon>
        <taxon>Spermatophyta</taxon>
        <taxon>Magnoliopsida</taxon>
        <taxon>eudicotyledons</taxon>
        <taxon>Gunneridae</taxon>
        <taxon>Pentapetalae</taxon>
        <taxon>rosids</taxon>
        <taxon>fabids</taxon>
        <taxon>Rosales</taxon>
        <taxon>Rosaceae</taxon>
        <taxon>Rosoideae</taxon>
        <taxon>Rosoideae incertae sedis</taxon>
        <taxon>Rosa</taxon>
    </lineage>
</organism>
<comment type="caution">
    <text evidence="2">The sequence shown here is derived from an EMBL/GenBank/DDBJ whole genome shotgun (WGS) entry which is preliminary data.</text>
</comment>
<name>A0A2P6PN08_ROSCH</name>
<proteinExistence type="predicted"/>
<dbReference type="Gramene" id="PRQ23323">
    <property type="protein sequence ID" value="PRQ23323"/>
    <property type="gene ID" value="RchiOBHm_Chr6g0260091"/>
</dbReference>
<feature type="signal peptide" evidence="1">
    <location>
        <begin position="1"/>
        <end position="27"/>
    </location>
</feature>
<sequence>MHCKVLSRRFWIFGSSLAWCITSQVSGQFSALPEAVWKCQHGFCIVHLHNNAISLILYSSCLRETMILPLQ</sequence>
<dbReference type="Proteomes" id="UP000238479">
    <property type="component" value="Chromosome 6"/>
</dbReference>
<dbReference type="AlphaFoldDB" id="A0A2P6PN08"/>
<protein>
    <recommendedName>
        <fullName evidence="4">Secreted protein</fullName>
    </recommendedName>
</protein>